<evidence type="ECO:0000313" key="2">
    <source>
        <dbReference type="Proteomes" id="UP001236652"/>
    </source>
</evidence>
<keyword evidence="1" id="KW-0456">Lyase</keyword>
<keyword evidence="1" id="KW-0614">Plasmid</keyword>
<protein>
    <submittedName>
        <fullName evidence="1">Uncharacterized protein</fullName>
    </submittedName>
</protein>
<gene>
    <name evidence="1" type="ORF">QNI29_20945</name>
</gene>
<sequence length="269" mass="31489">MTDEEYVKYKGFVTKNGGEMCASGRVMLMDAVDNESVDLVRVGKAPKRGADGKYESEEEALNDYKEVKGFDSKSELYSALSVKSKKMYRLKWSNKNRTNTVEEIKITRFDDEYVYYTQKVSRGWGTEKRITLRNAELTLCDILGVPHTFEGFKGLVEKICNEEYGFEYMPILKLTSSDLHRINYFSRYNLACRGSKVGDRDVSKAIGKIRKTGIYKYDVYRLKLFSDLVEERNRDTKLYNILRRDYLTKESMREIEDQFRILKKNILNK</sequence>
<dbReference type="RefSeq" id="WP_231419948.1">
    <property type="nucleotide sequence ID" value="NZ_CP126447.1"/>
</dbReference>
<dbReference type="GO" id="GO:0016829">
    <property type="term" value="F:lyase activity"/>
    <property type="evidence" value="ECO:0007669"/>
    <property type="project" value="UniProtKB-KW"/>
</dbReference>
<proteinExistence type="predicted"/>
<keyword evidence="2" id="KW-1185">Reference proteome</keyword>
<evidence type="ECO:0000313" key="1">
    <source>
        <dbReference type="EMBL" id="WIG00318.1"/>
    </source>
</evidence>
<organism evidence="1 2">
    <name type="scientific">Pontibacillus chungwhensis</name>
    <dbReference type="NCBI Taxonomy" id="265426"/>
    <lineage>
        <taxon>Bacteria</taxon>
        <taxon>Bacillati</taxon>
        <taxon>Bacillota</taxon>
        <taxon>Bacilli</taxon>
        <taxon>Bacillales</taxon>
        <taxon>Bacillaceae</taxon>
        <taxon>Pontibacillus</taxon>
    </lineage>
</organism>
<reference evidence="1 2" key="1">
    <citation type="submission" date="2023-05" db="EMBL/GenBank/DDBJ databases">
        <title>Comparative genomics reveals the evidence of polycyclic aromatic hydrocarbons degradation in moderately halophilic genus Pontibacillus.</title>
        <authorList>
            <person name="Yang H."/>
            <person name="Qian Z."/>
        </authorList>
    </citation>
    <scope>NUCLEOTIDE SEQUENCE [LARGE SCALE GENOMIC DNA]</scope>
    <source>
        <strain evidence="2">HN14</strain>
        <plasmid evidence="1 2">unnamed</plasmid>
    </source>
</reference>
<dbReference type="EMBL" id="CP126447">
    <property type="protein sequence ID" value="WIG00318.1"/>
    <property type="molecule type" value="Genomic_DNA"/>
</dbReference>
<dbReference type="Proteomes" id="UP001236652">
    <property type="component" value="Plasmid unnamed"/>
</dbReference>
<accession>A0ABY8V544</accession>
<geneLocation type="plasmid" evidence="1 2">
    <name>unnamed</name>
</geneLocation>
<name>A0ABY8V544_9BACI</name>